<evidence type="ECO:0000313" key="11">
    <source>
        <dbReference type="Proteomes" id="UP000015100"/>
    </source>
</evidence>
<dbReference type="GO" id="GO:0007032">
    <property type="term" value="P:endosome organization"/>
    <property type="evidence" value="ECO:0007669"/>
    <property type="project" value="TreeGrafter"/>
</dbReference>
<dbReference type="OrthoDB" id="1845386at2759"/>
<dbReference type="SUPFAM" id="SSF57850">
    <property type="entry name" value="RING/U-box"/>
    <property type="match status" value="1"/>
</dbReference>
<dbReference type="OMA" id="WIQREKW"/>
<dbReference type="CDD" id="cd16462">
    <property type="entry name" value="RING-H2_Pep3p-like"/>
    <property type="match status" value="1"/>
</dbReference>
<dbReference type="PROSITE" id="PS50236">
    <property type="entry name" value="CHCR"/>
    <property type="match status" value="1"/>
</dbReference>
<feature type="domain" description="Pep3/Vps18 beta-propeller" evidence="8">
    <location>
        <begin position="45"/>
        <end position="398"/>
    </location>
</feature>
<dbReference type="HOGENOM" id="CLU_003488_0_0_1"/>
<evidence type="ECO:0000256" key="3">
    <source>
        <dbReference type="ARBA" id="ARBA00022771"/>
    </source>
</evidence>
<dbReference type="GO" id="GO:0005768">
    <property type="term" value="C:endosome"/>
    <property type="evidence" value="ECO:0007669"/>
    <property type="project" value="TreeGrafter"/>
</dbReference>
<sequence>MAFNPEDFRASTSAAFSPTAVYGSGFVAQTSTTAGIDDIDDPNLPIFRVEDVQLQFPIASDFVAAQVANNVIVLALASGRLLRIDLYNPADIDDIDLPKKASEVGSIRKLFLDPTASHLLISTTQGENFYLHQSSQRVKQLAKLKGIYIESVAWNPALPSASTRDILLGTQNGSVYEIFIEPSEESYRRDEKYIKQVYRMPDAQPVSGLFVELVPGSSDMRRVILTTPTKMLHFIGRVSKHGPSDSTPIFSRYFEAETPAFQEFDGSPYSMLSISPESEDDVDPERIYAWSHGAGLSYGRLFSAPITSELGDLVFKESKILPITALPHGGGEIASVALTLFHILVLCKGVLYAINRFDESIVFQDVIGNDDSKILGIRSDQKLNTFWVFTSDNIFEIILKDENRDVWKIMLKQNLFDAAMRFASNSRQRDQVSIASGDFLVSQKKYLEAATVWGKSTKPFEEVCLTFLEAGEHTALRKYLLSKLGSLPKTSIMQRIMVATWLVEVFMSALNTLDDKLSAKTETNGEQVNNTASQLDAVRDEYYEFVLKYKNELDKKTTYDVISSHGRETELLYFASAIKDWNYVLNYWVQRENWKEALEVLKKQAEPDIFYKYASVLISNAPFETVDILTRQSNLDPIKLVPALLTYSEKADTIPLSDNQAIRYLLYAIDRLGNTETAIHNTLLSLLAVSKSKDESQLLSFLRAHEANPYYSVDFALRICIKHERVQSAVHIYTLMEKYQEAVNLALRHGDTELASMIANRTEDDPALTKQLWLSIAKTVIRQSGGAIKPALEVLNECKLLKIEDLIPFFPDFVVIDDFKEQICTALEDYSFKIDRLKKDMDDSAKTAENIRHDIELLDRRYAIIEPGERCYVCQYPLLSRQFFVFPCQHAFHTDCLAGVLAKSGGVGTSRRISELQTDISNSGPGPARDKLVEEFDGVVAAACILCSDFAIKQISEPFVTESDDKTEWAV</sequence>
<feature type="domain" description="Pep3/Vps18 RING C-terminal" evidence="9">
    <location>
        <begin position="865"/>
        <end position="954"/>
    </location>
</feature>
<feature type="repeat" description="CHCR" evidence="7">
    <location>
        <begin position="632"/>
        <end position="789"/>
    </location>
</feature>
<dbReference type="STRING" id="1284197.S8AHD5"/>
<dbReference type="GO" id="GO:0006886">
    <property type="term" value="P:intracellular protein transport"/>
    <property type="evidence" value="ECO:0007669"/>
    <property type="project" value="UniProtKB-UniRule"/>
</dbReference>
<dbReference type="GO" id="GO:0007033">
    <property type="term" value="P:vacuole organization"/>
    <property type="evidence" value="ECO:0007669"/>
    <property type="project" value="TreeGrafter"/>
</dbReference>
<keyword evidence="3" id="KW-0863">Zinc-finger</keyword>
<dbReference type="PANTHER" id="PTHR23323:SF26">
    <property type="entry name" value="VACUOLAR PROTEIN SORTING-ASSOCIATED PROTEIN 18 HOMOLOG"/>
    <property type="match status" value="1"/>
</dbReference>
<keyword evidence="2" id="KW-0479">Metal-binding</keyword>
<dbReference type="eggNOG" id="KOG2034">
    <property type="taxonomic scope" value="Eukaryota"/>
</dbReference>
<evidence type="ECO:0000259" key="8">
    <source>
        <dbReference type="Pfam" id="PF05131"/>
    </source>
</evidence>
<keyword evidence="11" id="KW-1185">Reference proteome</keyword>
<dbReference type="GO" id="GO:0030674">
    <property type="term" value="F:protein-macromolecule adaptor activity"/>
    <property type="evidence" value="ECO:0007669"/>
    <property type="project" value="TreeGrafter"/>
</dbReference>
<evidence type="ECO:0000259" key="9">
    <source>
        <dbReference type="Pfam" id="PF26148"/>
    </source>
</evidence>
<evidence type="ECO:0000313" key="10">
    <source>
        <dbReference type="EMBL" id="EPS42279.1"/>
    </source>
</evidence>
<dbReference type="Gene3D" id="1.25.40.10">
    <property type="entry name" value="Tetratricopeptide repeat domain"/>
    <property type="match status" value="1"/>
</dbReference>
<dbReference type="GO" id="GO:0048284">
    <property type="term" value="P:organelle fusion"/>
    <property type="evidence" value="ECO:0007669"/>
    <property type="project" value="TreeGrafter"/>
</dbReference>
<dbReference type="Proteomes" id="UP000015100">
    <property type="component" value="Unassembled WGS sequence"/>
</dbReference>
<reference evidence="11" key="2">
    <citation type="submission" date="2013-04" db="EMBL/GenBank/DDBJ databases">
        <title>Genomic mechanisms accounting for the adaptation to parasitism in nematode-trapping fungi.</title>
        <authorList>
            <person name="Ahren D.G."/>
        </authorList>
    </citation>
    <scope>NUCLEOTIDE SEQUENCE [LARGE SCALE GENOMIC DNA]</scope>
    <source>
        <strain evidence="11">CBS 200.50</strain>
    </source>
</reference>
<evidence type="ECO:0000256" key="2">
    <source>
        <dbReference type="ARBA" id="ARBA00022723"/>
    </source>
</evidence>
<evidence type="ECO:0000256" key="7">
    <source>
        <dbReference type="PROSITE-ProRule" id="PRU01006"/>
    </source>
</evidence>
<comment type="similarity">
    <text evidence="1">Belongs to the VPS18 family.</text>
</comment>
<protein>
    <submittedName>
        <fullName evidence="10">Uncharacterized protein</fullName>
    </submittedName>
</protein>
<dbReference type="GO" id="GO:0030897">
    <property type="term" value="C:HOPS complex"/>
    <property type="evidence" value="ECO:0007669"/>
    <property type="project" value="TreeGrafter"/>
</dbReference>
<evidence type="ECO:0000256" key="6">
    <source>
        <dbReference type="ARBA" id="ARBA00029433"/>
    </source>
</evidence>
<dbReference type="PANTHER" id="PTHR23323">
    <property type="entry name" value="VACUOLAR PROTEIN SORTING-ASSOCIATED PROTEIN"/>
    <property type="match status" value="1"/>
</dbReference>
<evidence type="ECO:0000256" key="5">
    <source>
        <dbReference type="ARBA" id="ARBA00023136"/>
    </source>
</evidence>
<dbReference type="Pfam" id="PF05131">
    <property type="entry name" value="Pep3_Vps18"/>
    <property type="match status" value="1"/>
</dbReference>
<keyword evidence="4" id="KW-0862">Zinc</keyword>
<name>S8AHD5_DACHA</name>
<dbReference type="InterPro" id="IPR000547">
    <property type="entry name" value="Clathrin_H-chain/VPS_repeat"/>
</dbReference>
<reference evidence="10 11" key="1">
    <citation type="journal article" date="2013" name="PLoS Genet.">
        <title>Genomic mechanisms accounting for the adaptation to parasitism in nematode-trapping fungi.</title>
        <authorList>
            <person name="Meerupati T."/>
            <person name="Andersson K.M."/>
            <person name="Friman E."/>
            <person name="Kumar D."/>
            <person name="Tunlid A."/>
            <person name="Ahren D."/>
        </authorList>
    </citation>
    <scope>NUCLEOTIDE SEQUENCE [LARGE SCALE GENOMIC DNA]</scope>
    <source>
        <strain evidence="10 11">CBS 200.50</strain>
    </source>
</reference>
<dbReference type="Pfam" id="PF26148">
    <property type="entry name" value="VPS18_RING_C"/>
    <property type="match status" value="1"/>
</dbReference>
<dbReference type="InterPro" id="IPR011990">
    <property type="entry name" value="TPR-like_helical_dom_sf"/>
</dbReference>
<gene>
    <name evidence="10" type="ORF">H072_3749</name>
</gene>
<evidence type="ECO:0000256" key="4">
    <source>
        <dbReference type="ARBA" id="ARBA00022833"/>
    </source>
</evidence>
<dbReference type="GO" id="GO:0008270">
    <property type="term" value="F:zinc ion binding"/>
    <property type="evidence" value="ECO:0007669"/>
    <property type="project" value="UniProtKB-KW"/>
</dbReference>
<accession>S8AHD5</accession>
<comment type="caution">
    <text evidence="10">The sequence shown here is derived from an EMBL/GenBank/DDBJ whole genome shotgun (WGS) entry which is preliminary data.</text>
</comment>
<keyword evidence="5" id="KW-0472">Membrane</keyword>
<proteinExistence type="inferred from homology"/>
<dbReference type="EMBL" id="AQGS01000125">
    <property type="protein sequence ID" value="EPS42279.1"/>
    <property type="molecule type" value="Genomic_DNA"/>
</dbReference>
<dbReference type="InterPro" id="IPR058919">
    <property type="entry name" value="Pep3/Vps18_RING_C"/>
</dbReference>
<comment type="subcellular location">
    <subcellularLocation>
        <location evidence="6">Endomembrane system</location>
        <topology evidence="6">Peripheral membrane protein</topology>
        <orientation evidence="6">Cytoplasmic side</orientation>
    </subcellularLocation>
</comment>
<dbReference type="AlphaFoldDB" id="S8AHD5"/>
<evidence type="ECO:0000256" key="1">
    <source>
        <dbReference type="ARBA" id="ARBA00010454"/>
    </source>
</evidence>
<dbReference type="GO" id="GO:0006904">
    <property type="term" value="P:vesicle docking involved in exocytosis"/>
    <property type="evidence" value="ECO:0007669"/>
    <property type="project" value="TreeGrafter"/>
</dbReference>
<organism evidence="10 11">
    <name type="scientific">Dactylellina haptotyla (strain CBS 200.50)</name>
    <name type="common">Nematode-trapping fungus</name>
    <name type="synonym">Monacrosporium haptotylum</name>
    <dbReference type="NCBI Taxonomy" id="1284197"/>
    <lineage>
        <taxon>Eukaryota</taxon>
        <taxon>Fungi</taxon>
        <taxon>Dikarya</taxon>
        <taxon>Ascomycota</taxon>
        <taxon>Pezizomycotina</taxon>
        <taxon>Orbiliomycetes</taxon>
        <taxon>Orbiliales</taxon>
        <taxon>Orbiliaceae</taxon>
        <taxon>Dactylellina</taxon>
    </lineage>
</organism>
<dbReference type="InterPro" id="IPR007810">
    <property type="entry name" value="Pep3/Vps18_beta-prop"/>
</dbReference>